<dbReference type="SUPFAM" id="SSF100895">
    <property type="entry name" value="Kazal-type serine protease inhibitors"/>
    <property type="match status" value="5"/>
</dbReference>
<dbReference type="PANTHER" id="PTHR10913">
    <property type="entry name" value="FOLLISTATIN-RELATED"/>
    <property type="match status" value="1"/>
</dbReference>
<feature type="domain" description="Kazal-like" evidence="5">
    <location>
        <begin position="213"/>
        <end position="267"/>
    </location>
</feature>
<evidence type="ECO:0000256" key="1">
    <source>
        <dbReference type="ARBA" id="ARBA00022690"/>
    </source>
</evidence>
<evidence type="ECO:0000256" key="3">
    <source>
        <dbReference type="ARBA" id="ARBA00023157"/>
    </source>
</evidence>
<dbReference type="CDD" id="cd00104">
    <property type="entry name" value="KAZAL_FS"/>
    <property type="match status" value="5"/>
</dbReference>
<dbReference type="Gene3D" id="3.30.60.30">
    <property type="match status" value="5"/>
</dbReference>
<feature type="signal peptide" evidence="4">
    <location>
        <begin position="1"/>
        <end position="16"/>
    </location>
</feature>
<keyword evidence="2" id="KW-0722">Serine protease inhibitor</keyword>
<accession>A0ABM4BBI5</accession>
<keyword evidence="3" id="KW-1015">Disulfide bond</keyword>
<sequence>MLHLSLVLVMVTSLFADDDCNRVCPFVYLPICGSDGNTYSSECLMLMASCIKRQTITKVSEGECDDPEPNCKKVCPKMFQPVCGSDGNTYSSKCELSVTSCKKNQTITKLYDGECRLQELNCKMACPKMIDLMCGSDGQTYNSKCELLVAACLKQKAIIKVYDGECNNEGKCNIPCNRINAPVCGSDGNIYSNECLLRTASCKQKKAITLIRNTNDKSCSCLFECTKEYNPVCGSNRITYSSECVMRRYSCLTKKAIIAIRKGICKLPRKTNEDIFLSSETEIF</sequence>
<dbReference type="InterPro" id="IPR036058">
    <property type="entry name" value="Kazal_dom_sf"/>
</dbReference>
<evidence type="ECO:0000313" key="6">
    <source>
        <dbReference type="Proteomes" id="UP001652625"/>
    </source>
</evidence>
<dbReference type="Pfam" id="PF07648">
    <property type="entry name" value="Kazal_2"/>
    <property type="match status" value="2"/>
</dbReference>
<dbReference type="Pfam" id="PF00050">
    <property type="entry name" value="Kazal_1"/>
    <property type="match status" value="3"/>
</dbReference>
<feature type="domain" description="Kazal-like" evidence="5">
    <location>
        <begin position="169"/>
        <end position="208"/>
    </location>
</feature>
<keyword evidence="6" id="KW-1185">Reference proteome</keyword>
<reference evidence="7" key="2">
    <citation type="submission" date="2025-08" db="UniProtKB">
        <authorList>
            <consortium name="RefSeq"/>
        </authorList>
    </citation>
    <scope>IDENTIFICATION</scope>
</reference>
<reference evidence="6" key="1">
    <citation type="submission" date="2025-05" db="UniProtKB">
        <authorList>
            <consortium name="RefSeq"/>
        </authorList>
    </citation>
    <scope>NUCLEOTIDE SEQUENCE [LARGE SCALE GENOMIC DNA]</scope>
</reference>
<feature type="domain" description="Kazal-like" evidence="5">
    <location>
        <begin position="14"/>
        <end position="64"/>
    </location>
</feature>
<organism evidence="6 7">
    <name type="scientific">Hydra vulgaris</name>
    <name type="common">Hydra</name>
    <name type="synonym">Hydra attenuata</name>
    <dbReference type="NCBI Taxonomy" id="6087"/>
    <lineage>
        <taxon>Eukaryota</taxon>
        <taxon>Metazoa</taxon>
        <taxon>Cnidaria</taxon>
        <taxon>Hydrozoa</taxon>
        <taxon>Hydroidolina</taxon>
        <taxon>Anthoathecata</taxon>
        <taxon>Aplanulata</taxon>
        <taxon>Hydridae</taxon>
        <taxon>Hydra</taxon>
    </lineage>
</organism>
<feature type="chain" id="PRO_5045315726" evidence="4">
    <location>
        <begin position="17"/>
        <end position="284"/>
    </location>
</feature>
<evidence type="ECO:0000256" key="2">
    <source>
        <dbReference type="ARBA" id="ARBA00022900"/>
    </source>
</evidence>
<gene>
    <name evidence="7" type="primary">LOC100207915</name>
</gene>
<dbReference type="RefSeq" id="XP_065646276.1">
    <property type="nucleotide sequence ID" value="XM_065790204.1"/>
</dbReference>
<evidence type="ECO:0000259" key="5">
    <source>
        <dbReference type="PROSITE" id="PS51465"/>
    </source>
</evidence>
<dbReference type="InterPro" id="IPR002350">
    <property type="entry name" value="Kazal_dom"/>
</dbReference>
<dbReference type="GeneID" id="100207915"/>
<evidence type="ECO:0000256" key="4">
    <source>
        <dbReference type="SAM" id="SignalP"/>
    </source>
</evidence>
<feature type="domain" description="Kazal-like" evidence="5">
    <location>
        <begin position="118"/>
        <end position="168"/>
    </location>
</feature>
<name>A0ABM4BBI5_HYDVU</name>
<keyword evidence="4" id="KW-0732">Signal</keyword>
<keyword evidence="1" id="KW-0646">Protease inhibitor</keyword>
<dbReference type="InterPro" id="IPR050653">
    <property type="entry name" value="Prot_Inhib_GrowthFact_Antg"/>
</dbReference>
<dbReference type="SMART" id="SM00280">
    <property type="entry name" value="KAZAL"/>
    <property type="match status" value="5"/>
</dbReference>
<feature type="domain" description="Kazal-like" evidence="5">
    <location>
        <begin position="65"/>
        <end position="117"/>
    </location>
</feature>
<evidence type="ECO:0000313" key="7">
    <source>
        <dbReference type="RefSeq" id="XP_065646276.1"/>
    </source>
</evidence>
<dbReference type="PROSITE" id="PS51465">
    <property type="entry name" value="KAZAL_2"/>
    <property type="match status" value="5"/>
</dbReference>
<dbReference type="PANTHER" id="PTHR10913:SF45">
    <property type="entry name" value="FOLLISTATIN, ISOFORM A-RELATED"/>
    <property type="match status" value="1"/>
</dbReference>
<protein>
    <submittedName>
        <fullName evidence="7">Ovoinhibitor isoform X2</fullName>
    </submittedName>
</protein>
<proteinExistence type="predicted"/>
<dbReference type="Proteomes" id="UP001652625">
    <property type="component" value="Chromosome 02"/>
</dbReference>